<gene>
    <name evidence="10" type="ORF">BCR32DRAFT_223066</name>
</gene>
<keyword evidence="7" id="KW-1133">Transmembrane helix</keyword>
<evidence type="ECO:0000256" key="8">
    <source>
        <dbReference type="ARBA" id="ARBA00023136"/>
    </source>
</evidence>
<dbReference type="InterPro" id="IPR022751">
    <property type="entry name" value="Alpha_mannosyltransferase"/>
</dbReference>
<keyword evidence="8" id="KW-0472">Membrane</keyword>
<organism evidence="10 11">
    <name type="scientific">Anaeromyces robustus</name>
    <dbReference type="NCBI Taxonomy" id="1754192"/>
    <lineage>
        <taxon>Eukaryota</taxon>
        <taxon>Fungi</taxon>
        <taxon>Fungi incertae sedis</taxon>
        <taxon>Chytridiomycota</taxon>
        <taxon>Chytridiomycota incertae sedis</taxon>
        <taxon>Neocallimastigomycetes</taxon>
        <taxon>Neocallimastigales</taxon>
        <taxon>Neocallimastigaceae</taxon>
        <taxon>Anaeromyces</taxon>
    </lineage>
</organism>
<accession>A0A1Y1WWH4</accession>
<evidence type="ECO:0000256" key="5">
    <source>
        <dbReference type="ARBA" id="ARBA00022692"/>
    </source>
</evidence>
<dbReference type="GO" id="GO:0005794">
    <property type="term" value="C:Golgi apparatus"/>
    <property type="evidence" value="ECO:0007669"/>
    <property type="project" value="TreeGrafter"/>
</dbReference>
<evidence type="ECO:0000256" key="4">
    <source>
        <dbReference type="ARBA" id="ARBA00022679"/>
    </source>
</evidence>
<keyword evidence="11" id="KW-1185">Reference proteome</keyword>
<dbReference type="Pfam" id="PF11051">
    <property type="entry name" value="Mannosyl_trans3"/>
    <property type="match status" value="1"/>
</dbReference>
<dbReference type="EMBL" id="MCFG01000231">
    <property type="protein sequence ID" value="ORX77880.1"/>
    <property type="molecule type" value="Genomic_DNA"/>
</dbReference>
<comment type="caution">
    <text evidence="10">The sequence shown here is derived from an EMBL/GenBank/DDBJ whole genome shotgun (WGS) entry which is preliminary data.</text>
</comment>
<evidence type="ECO:0000256" key="6">
    <source>
        <dbReference type="ARBA" id="ARBA00022968"/>
    </source>
</evidence>
<name>A0A1Y1WWH4_9FUNG</name>
<comment type="similarity">
    <text evidence="2">Belongs to the MNN1/MNT family.</text>
</comment>
<dbReference type="PANTHER" id="PTHR31392">
    <property type="entry name" value="ALPHA-1,3-MANNOSYLTRANSFERASE MNN1-RELATED"/>
    <property type="match status" value="1"/>
</dbReference>
<dbReference type="GO" id="GO:0000033">
    <property type="term" value="F:alpha-1,3-mannosyltransferase activity"/>
    <property type="evidence" value="ECO:0007669"/>
    <property type="project" value="TreeGrafter"/>
</dbReference>
<keyword evidence="4" id="KW-0808">Transferase</keyword>
<evidence type="ECO:0000313" key="11">
    <source>
        <dbReference type="Proteomes" id="UP000193944"/>
    </source>
</evidence>
<evidence type="ECO:0000256" key="9">
    <source>
        <dbReference type="ARBA" id="ARBA00023180"/>
    </source>
</evidence>
<sequence>MDADALYIRNPEELYEDEGYIKAGTLFFHDRTVYPGSNPGSKWLKSWMNPLPETKKLRFYNELSYHEMESSTVLIHKTKNLLGLLAVCKLNEEKYRNDVLYKMTYGDKETFWIGFDMARQHYYMHPTPCVFVGKMHVYSEGTLKNKLCGLNGHIVNGKLMYWNGNLVYLKDEKVKSLLFFNSYYITNV</sequence>
<evidence type="ECO:0000256" key="1">
    <source>
        <dbReference type="ARBA" id="ARBA00004606"/>
    </source>
</evidence>
<keyword evidence="3" id="KW-0328">Glycosyltransferase</keyword>
<keyword evidence="5" id="KW-0812">Transmembrane</keyword>
<dbReference type="GO" id="GO:0006493">
    <property type="term" value="P:protein O-linked glycosylation"/>
    <property type="evidence" value="ECO:0007669"/>
    <property type="project" value="TreeGrafter"/>
</dbReference>
<keyword evidence="9" id="KW-0325">Glycoprotein</keyword>
<evidence type="ECO:0000256" key="3">
    <source>
        <dbReference type="ARBA" id="ARBA00022676"/>
    </source>
</evidence>
<dbReference type="PANTHER" id="PTHR31392:SF1">
    <property type="entry name" value="ALPHA-1,3-MANNOSYLTRANSFERASE MNN1-RELATED"/>
    <property type="match status" value="1"/>
</dbReference>
<reference evidence="10 11" key="2">
    <citation type="submission" date="2016-08" db="EMBL/GenBank/DDBJ databases">
        <title>Pervasive Adenine N6-methylation of Active Genes in Fungi.</title>
        <authorList>
            <consortium name="DOE Joint Genome Institute"/>
            <person name="Mondo S.J."/>
            <person name="Dannebaum R.O."/>
            <person name="Kuo R.C."/>
            <person name="Labutti K."/>
            <person name="Haridas S."/>
            <person name="Kuo A."/>
            <person name="Salamov A."/>
            <person name="Ahrendt S.R."/>
            <person name="Lipzen A."/>
            <person name="Sullivan W."/>
            <person name="Andreopoulos W.B."/>
            <person name="Clum A."/>
            <person name="Lindquist E."/>
            <person name="Daum C."/>
            <person name="Ramamoorthy G.K."/>
            <person name="Gryganskyi A."/>
            <person name="Culley D."/>
            <person name="Magnuson J.K."/>
            <person name="James T.Y."/>
            <person name="O'Malley M.A."/>
            <person name="Stajich J.E."/>
            <person name="Spatafora J.W."/>
            <person name="Visel A."/>
            <person name="Grigoriev I.V."/>
        </authorList>
    </citation>
    <scope>NUCLEOTIDE SEQUENCE [LARGE SCALE GENOMIC DNA]</scope>
    <source>
        <strain evidence="10 11">S4</strain>
    </source>
</reference>
<dbReference type="Proteomes" id="UP000193944">
    <property type="component" value="Unassembled WGS sequence"/>
</dbReference>
<evidence type="ECO:0000256" key="2">
    <source>
        <dbReference type="ARBA" id="ARBA00009105"/>
    </source>
</evidence>
<reference evidence="10 11" key="1">
    <citation type="submission" date="2016-08" db="EMBL/GenBank/DDBJ databases">
        <title>A Parts List for Fungal Cellulosomes Revealed by Comparative Genomics.</title>
        <authorList>
            <consortium name="DOE Joint Genome Institute"/>
            <person name="Haitjema C.H."/>
            <person name="Gilmore S.P."/>
            <person name="Henske J.K."/>
            <person name="Solomon K.V."/>
            <person name="De Groot R."/>
            <person name="Kuo A."/>
            <person name="Mondo S.J."/>
            <person name="Salamov A.A."/>
            <person name="Labutti K."/>
            <person name="Zhao Z."/>
            <person name="Chiniquy J."/>
            <person name="Barry K."/>
            <person name="Brewer H.M."/>
            <person name="Purvine S.O."/>
            <person name="Wright A.T."/>
            <person name="Boxma B."/>
            <person name="Van Alen T."/>
            <person name="Hackstein J.H."/>
            <person name="Baker S.E."/>
            <person name="Grigoriev I.V."/>
            <person name="O'Malley M.A."/>
        </authorList>
    </citation>
    <scope>NUCLEOTIDE SEQUENCE [LARGE SCALE GENOMIC DNA]</scope>
    <source>
        <strain evidence="10 11">S4</strain>
    </source>
</reference>
<dbReference type="AlphaFoldDB" id="A0A1Y1WWH4"/>
<keyword evidence="6" id="KW-0735">Signal-anchor</keyword>
<evidence type="ECO:0008006" key="12">
    <source>
        <dbReference type="Google" id="ProtNLM"/>
    </source>
</evidence>
<dbReference type="OrthoDB" id="430354at2759"/>
<comment type="subcellular location">
    <subcellularLocation>
        <location evidence="1">Membrane</location>
        <topology evidence="1">Single-pass type II membrane protein</topology>
    </subcellularLocation>
</comment>
<evidence type="ECO:0000313" key="10">
    <source>
        <dbReference type="EMBL" id="ORX77880.1"/>
    </source>
</evidence>
<protein>
    <recommendedName>
        <fullName evidence="12">Nucleotide-diphospho-sugar transferase domain-containing protein</fullName>
    </recommendedName>
</protein>
<dbReference type="GO" id="GO:0016020">
    <property type="term" value="C:membrane"/>
    <property type="evidence" value="ECO:0007669"/>
    <property type="project" value="UniProtKB-SubCell"/>
</dbReference>
<proteinExistence type="inferred from homology"/>
<evidence type="ECO:0000256" key="7">
    <source>
        <dbReference type="ARBA" id="ARBA00022989"/>
    </source>
</evidence>